<dbReference type="Proteomes" id="UP000217083">
    <property type="component" value="Unassembled WGS sequence"/>
</dbReference>
<organism evidence="2 3">
    <name type="scientific">Lottiidibacillus patelloidae</name>
    <dbReference type="NCBI Taxonomy" id="2670334"/>
    <lineage>
        <taxon>Bacteria</taxon>
        <taxon>Bacillati</taxon>
        <taxon>Bacillota</taxon>
        <taxon>Bacilli</taxon>
        <taxon>Bacillales</taxon>
        <taxon>Bacillaceae</taxon>
        <taxon>Lottiidibacillus</taxon>
    </lineage>
</organism>
<name>A0A263BSV0_9BACI</name>
<reference evidence="3" key="1">
    <citation type="submission" date="2017-08" db="EMBL/GenBank/DDBJ databases">
        <authorList>
            <person name="Huang Z."/>
        </authorList>
    </citation>
    <scope>NUCLEOTIDE SEQUENCE [LARGE SCALE GENOMIC DNA]</scope>
    <source>
        <strain evidence="3">SA5d-4</strain>
    </source>
</reference>
<keyword evidence="1" id="KW-0812">Transmembrane</keyword>
<accession>A0A263BSV0</accession>
<feature type="transmembrane region" description="Helical" evidence="1">
    <location>
        <begin position="7"/>
        <end position="28"/>
    </location>
</feature>
<proteinExistence type="predicted"/>
<dbReference type="RefSeq" id="WP_094925177.1">
    <property type="nucleotide sequence ID" value="NZ_NPIA01000005.1"/>
</dbReference>
<reference evidence="2 3" key="2">
    <citation type="submission" date="2017-09" db="EMBL/GenBank/DDBJ databases">
        <title>Bacillus patelloidae sp. nov., isolated from the intestinal tract of a marine limpet.</title>
        <authorList>
            <person name="Liu R."/>
            <person name="Dong C."/>
            <person name="Shao Z."/>
        </authorList>
    </citation>
    <scope>NUCLEOTIDE SEQUENCE [LARGE SCALE GENOMIC DNA]</scope>
    <source>
        <strain evidence="2 3">SA5d-4</strain>
    </source>
</reference>
<protein>
    <submittedName>
        <fullName evidence="2">Uncharacterized protein</fullName>
    </submittedName>
</protein>
<keyword evidence="1" id="KW-0472">Membrane</keyword>
<gene>
    <name evidence="2" type="ORF">CIB95_11190</name>
</gene>
<evidence type="ECO:0000313" key="2">
    <source>
        <dbReference type="EMBL" id="OZM56775.1"/>
    </source>
</evidence>
<keyword evidence="3" id="KW-1185">Reference proteome</keyword>
<dbReference type="AlphaFoldDB" id="A0A263BSV0"/>
<evidence type="ECO:0000256" key="1">
    <source>
        <dbReference type="SAM" id="Phobius"/>
    </source>
</evidence>
<comment type="caution">
    <text evidence="2">The sequence shown here is derived from an EMBL/GenBank/DDBJ whole genome shotgun (WGS) entry which is preliminary data.</text>
</comment>
<keyword evidence="1" id="KW-1133">Transmembrane helix</keyword>
<dbReference type="EMBL" id="NPIA01000005">
    <property type="protein sequence ID" value="OZM56775.1"/>
    <property type="molecule type" value="Genomic_DNA"/>
</dbReference>
<feature type="transmembrane region" description="Helical" evidence="1">
    <location>
        <begin position="40"/>
        <end position="56"/>
    </location>
</feature>
<evidence type="ECO:0000313" key="3">
    <source>
        <dbReference type="Proteomes" id="UP000217083"/>
    </source>
</evidence>
<feature type="transmembrane region" description="Helical" evidence="1">
    <location>
        <begin position="100"/>
        <end position="121"/>
    </location>
</feature>
<feature type="transmembrane region" description="Helical" evidence="1">
    <location>
        <begin position="63"/>
        <end position="80"/>
    </location>
</feature>
<sequence length="140" mass="16281">MKISHQVIILSFILAVISLFLPWMELFSSEFFYRSGLDEQAYFYLLIFAYPLYCVIKKKAIHLLYLPIIIFHMFALSEFMDTRKYRIGDDDTLITYVYNLFGTGLILYGISLILLVVGMGLQAKKDVMKDPLLALNKMTK</sequence>